<comment type="caution">
    <text evidence="1">The sequence shown here is derived from an EMBL/GenBank/DDBJ whole genome shotgun (WGS) entry which is preliminary data.</text>
</comment>
<organism evidence="1 2">
    <name type="scientific">Spirosoma soli</name>
    <dbReference type="NCBI Taxonomy" id="1770529"/>
    <lineage>
        <taxon>Bacteria</taxon>
        <taxon>Pseudomonadati</taxon>
        <taxon>Bacteroidota</taxon>
        <taxon>Cytophagia</taxon>
        <taxon>Cytophagales</taxon>
        <taxon>Cytophagaceae</taxon>
        <taxon>Spirosoma</taxon>
    </lineage>
</organism>
<dbReference type="RefSeq" id="WP_381525828.1">
    <property type="nucleotide sequence ID" value="NZ_JBHULN010000016.1"/>
</dbReference>
<gene>
    <name evidence="1" type="ORF">ACFSUS_21490</name>
</gene>
<evidence type="ECO:0000313" key="1">
    <source>
        <dbReference type="EMBL" id="MFD2573231.1"/>
    </source>
</evidence>
<keyword evidence="2" id="KW-1185">Reference proteome</keyword>
<dbReference type="Proteomes" id="UP001597469">
    <property type="component" value="Unassembled WGS sequence"/>
</dbReference>
<evidence type="ECO:0000313" key="2">
    <source>
        <dbReference type="Proteomes" id="UP001597469"/>
    </source>
</evidence>
<proteinExistence type="predicted"/>
<dbReference type="EMBL" id="JBHULN010000016">
    <property type="protein sequence ID" value="MFD2573231.1"/>
    <property type="molecule type" value="Genomic_DNA"/>
</dbReference>
<accession>A0ABW5MAX7</accession>
<reference evidence="2" key="1">
    <citation type="journal article" date="2019" name="Int. J. Syst. Evol. Microbiol.">
        <title>The Global Catalogue of Microorganisms (GCM) 10K type strain sequencing project: providing services to taxonomists for standard genome sequencing and annotation.</title>
        <authorList>
            <consortium name="The Broad Institute Genomics Platform"/>
            <consortium name="The Broad Institute Genome Sequencing Center for Infectious Disease"/>
            <person name="Wu L."/>
            <person name="Ma J."/>
        </authorList>
    </citation>
    <scope>NUCLEOTIDE SEQUENCE [LARGE SCALE GENOMIC DNA]</scope>
    <source>
        <strain evidence="2">KCTC 42805</strain>
    </source>
</reference>
<sequence length="169" mass="19269">MSFVMMYLDAIWTRPQLTDHLSKIAYLLKSKVFNSSIPFTVQSQLCWMELIGEVSDLVRQAALSGKRINFTDEVSAYDQFQDITSLLDAMRQSAFVIQAITPAQRSLKILSPALNQFNGVGSGQFANGLLFTCPHKNERAFFIGRDRVYFYRHLIRAYIEAGRYLTSLP</sequence>
<protein>
    <submittedName>
        <fullName evidence="1">Uncharacterized protein</fullName>
    </submittedName>
</protein>
<name>A0ABW5MAX7_9BACT</name>